<feature type="transmembrane region" description="Helical" evidence="4">
    <location>
        <begin position="327"/>
        <end position="350"/>
    </location>
</feature>
<dbReference type="SUPFAM" id="SSF103473">
    <property type="entry name" value="MFS general substrate transporter"/>
    <property type="match status" value="1"/>
</dbReference>
<keyword evidence="6" id="KW-1185">Reference proteome</keyword>
<dbReference type="InterPro" id="IPR036259">
    <property type="entry name" value="MFS_trans_sf"/>
</dbReference>
<feature type="transmembrane region" description="Helical" evidence="4">
    <location>
        <begin position="78"/>
        <end position="99"/>
    </location>
</feature>
<keyword evidence="1 4" id="KW-0812">Transmembrane</keyword>
<reference evidence="5 6" key="1">
    <citation type="submission" date="2022-06" db="EMBL/GenBank/DDBJ databases">
        <title>Ideonella sp. NS12-5 Genome sequencing and assembly.</title>
        <authorList>
            <person name="Jung Y."/>
        </authorList>
    </citation>
    <scope>NUCLEOTIDE SEQUENCE [LARGE SCALE GENOMIC DNA]</scope>
    <source>
        <strain evidence="5 6">NS12-5</strain>
    </source>
</reference>
<feature type="transmembrane region" description="Helical" evidence="4">
    <location>
        <begin position="203"/>
        <end position="226"/>
    </location>
</feature>
<sequence length="386" mass="39258">MSTVSSTEFTAGQMVSALAVGCIGVLMVGIQPILLGELVDAHQVSLEGVGLVAMAEIIALGLGVALGDALLPVARLRLITLLAGLLGAGLDLLSLQATGDGSMTALRAGAGLAEGVLVWGTTGVVVRCANPARVAGIFFVVQTLGQAALGALLAHAVLPRWGWQGGFATLALLTLLALPLAFAQPTRLAPLSPPSVTGFRWSLRTMLPLPAVLLHLAALGAFWAYLEPLGQAAGLDARAAQSLIAGVLFMQVLGGSVATTAVRRLPTVPTLLVCSALLGAITLGVHQLPGGHALHFMLGCAVFGFVWLFMLPFHIALAFRADRSGRVAGLVPAAQLLGAAFGPLTASFLVQGDDASPVPLLSSGFALLSAGVLWAARRHGSTPPSA</sequence>
<feature type="transmembrane region" description="Helical" evidence="4">
    <location>
        <begin position="105"/>
        <end position="125"/>
    </location>
</feature>
<dbReference type="Proteomes" id="UP001204851">
    <property type="component" value="Unassembled WGS sequence"/>
</dbReference>
<keyword evidence="3 4" id="KW-0472">Membrane</keyword>
<dbReference type="RefSeq" id="WP_252767991.1">
    <property type="nucleotide sequence ID" value="NZ_JAMXMC010000001.1"/>
</dbReference>
<name>A0ABT1BIY9_9BURK</name>
<accession>A0ABT1BIY9</accession>
<protein>
    <submittedName>
        <fullName evidence="5">MFS transporter</fullName>
    </submittedName>
</protein>
<evidence type="ECO:0000256" key="2">
    <source>
        <dbReference type="ARBA" id="ARBA00022989"/>
    </source>
</evidence>
<comment type="caution">
    <text evidence="5">The sequence shown here is derived from an EMBL/GenBank/DDBJ whole genome shotgun (WGS) entry which is preliminary data.</text>
</comment>
<organism evidence="5 6">
    <name type="scientific">Ideonella oryzae</name>
    <dbReference type="NCBI Taxonomy" id="2937441"/>
    <lineage>
        <taxon>Bacteria</taxon>
        <taxon>Pseudomonadati</taxon>
        <taxon>Pseudomonadota</taxon>
        <taxon>Betaproteobacteria</taxon>
        <taxon>Burkholderiales</taxon>
        <taxon>Sphaerotilaceae</taxon>
        <taxon>Ideonella</taxon>
    </lineage>
</organism>
<feature type="transmembrane region" description="Helical" evidence="4">
    <location>
        <begin position="270"/>
        <end position="288"/>
    </location>
</feature>
<feature type="transmembrane region" description="Helical" evidence="4">
    <location>
        <begin position="294"/>
        <end position="315"/>
    </location>
</feature>
<evidence type="ECO:0000256" key="3">
    <source>
        <dbReference type="ARBA" id="ARBA00023136"/>
    </source>
</evidence>
<feature type="transmembrane region" description="Helical" evidence="4">
    <location>
        <begin position="50"/>
        <end position="71"/>
    </location>
</feature>
<dbReference type="Pfam" id="PF07690">
    <property type="entry name" value="MFS_1"/>
    <property type="match status" value="1"/>
</dbReference>
<feature type="transmembrane region" description="Helical" evidence="4">
    <location>
        <begin position="238"/>
        <end position="258"/>
    </location>
</feature>
<dbReference type="EMBL" id="JAMXMC010000001">
    <property type="protein sequence ID" value="MCO5975562.1"/>
    <property type="molecule type" value="Genomic_DNA"/>
</dbReference>
<evidence type="ECO:0000313" key="6">
    <source>
        <dbReference type="Proteomes" id="UP001204851"/>
    </source>
</evidence>
<feature type="transmembrane region" description="Helical" evidence="4">
    <location>
        <begin position="12"/>
        <end position="30"/>
    </location>
</feature>
<dbReference type="InterPro" id="IPR011701">
    <property type="entry name" value="MFS"/>
</dbReference>
<dbReference type="Gene3D" id="1.20.1250.20">
    <property type="entry name" value="MFS general substrate transporter like domains"/>
    <property type="match status" value="1"/>
</dbReference>
<gene>
    <name evidence="5" type="ORF">M0L44_02350</name>
</gene>
<evidence type="ECO:0000256" key="4">
    <source>
        <dbReference type="SAM" id="Phobius"/>
    </source>
</evidence>
<feature type="transmembrane region" description="Helical" evidence="4">
    <location>
        <begin position="356"/>
        <end position="376"/>
    </location>
</feature>
<feature type="transmembrane region" description="Helical" evidence="4">
    <location>
        <begin position="163"/>
        <end position="182"/>
    </location>
</feature>
<evidence type="ECO:0000313" key="5">
    <source>
        <dbReference type="EMBL" id="MCO5975562.1"/>
    </source>
</evidence>
<feature type="transmembrane region" description="Helical" evidence="4">
    <location>
        <begin position="137"/>
        <end position="157"/>
    </location>
</feature>
<keyword evidence="2 4" id="KW-1133">Transmembrane helix</keyword>
<evidence type="ECO:0000256" key="1">
    <source>
        <dbReference type="ARBA" id="ARBA00022692"/>
    </source>
</evidence>
<proteinExistence type="predicted"/>